<dbReference type="InterPro" id="IPR029062">
    <property type="entry name" value="Class_I_gatase-like"/>
</dbReference>
<feature type="signal peptide" evidence="2">
    <location>
        <begin position="1"/>
        <end position="21"/>
    </location>
</feature>
<name>A0AAE4BQK1_9BACT</name>
<dbReference type="GO" id="GO:0008270">
    <property type="term" value="F:zinc ion binding"/>
    <property type="evidence" value="ECO:0007669"/>
    <property type="project" value="InterPro"/>
</dbReference>
<feature type="chain" id="PRO_5041920664" description="Peptidase M14 domain-containing protein" evidence="2">
    <location>
        <begin position="22"/>
        <end position="856"/>
    </location>
</feature>
<evidence type="ECO:0000256" key="1">
    <source>
        <dbReference type="PROSITE-ProRule" id="PRU01379"/>
    </source>
</evidence>
<dbReference type="CDD" id="cd03143">
    <property type="entry name" value="A4_beta-galactosidase_middle_domain"/>
    <property type="match status" value="1"/>
</dbReference>
<protein>
    <recommendedName>
        <fullName evidence="3">Peptidase M14 domain-containing protein</fullName>
    </recommendedName>
</protein>
<evidence type="ECO:0000313" key="4">
    <source>
        <dbReference type="EMBL" id="MDR6237656.1"/>
    </source>
</evidence>
<dbReference type="InterPro" id="IPR000834">
    <property type="entry name" value="Peptidase_M14"/>
</dbReference>
<sequence length="856" mass="97951">MRKIKLLWLLIFAVWAQTSLAQQKLKSPSEFLGYELGDQYTPHHKIVQYFEYVAGHSGQYVKLKEYGKTYEKRPLLLTFIGASDNINRLETIREDNLKKAGVLNGSPENPSDSTIIVWLSYNVHGNEASSSETSMQTLYELVNLFYKARTDENPRWYDNALVIMDPCLNPDGRERYVSWFSQNMNFPANPNVDAAEHHEPWPAGRTNHYLFDLNRDWLWQTQIESASRMKAYNQWLPQVHVDFHEQFIDDHYYFAPGAKPFHENITNWQSDFQYVVGQNNAKYFDQNGWLYFTKESFDLFYPSYGDTYPIFNGAIGMTYEQAGHTQSGVKVETSDGDTLTLKQRIDHHLTTGLATVEISSLHASQLASEFKKYYQQSKSNSKAQYKTYIIKETNDVDRMNTLKRFLANQGIVYGKPLVKRGVRGYSFSEQKDVTYNLQAHDIIINANQAKGSLIDVIFEPSSKLEDSLTYDVTAWSVPYMFDLDVVATSVDVYGSSVIHTETFRKNPVPDSTPYAFVSKWKDVKDVRFLAALLKEDVHVRFATEKFTTGGATYDAGSLIITRESNRNLGSFKEKIIEIANSTQRYIHPVYSGMVLSGKDFGSESVKIIDKPQIALLGGENVVPYRFGEVWYYFEREIEYPINIIRKNYFSSINLDAYDVLILPNGSYSDLLGEKELAKLRAWISKGGKVIALQNALKAFKNKEGFGLQAYRNESEKDKFEKIDEAYHESNLLTDYHSRNRRAISQDISGAIFNARLDNTHPLGFGYDKHYYTMKTSSSRYAYLNNGWNVATIKGLDSRLAGFVGYEAAKQIEESLIFGVENIGKGQIIYMVDDPLFRASWHSGNLIFGNALFLTGQ</sequence>
<keyword evidence="5" id="KW-1185">Reference proteome</keyword>
<reference evidence="4" key="1">
    <citation type="submission" date="2023-07" db="EMBL/GenBank/DDBJ databases">
        <title>Genomic Encyclopedia of Type Strains, Phase IV (KMG-IV): sequencing the most valuable type-strain genomes for metagenomic binning, comparative biology and taxonomic classification.</title>
        <authorList>
            <person name="Goeker M."/>
        </authorList>
    </citation>
    <scope>NUCLEOTIDE SEQUENCE</scope>
    <source>
        <strain evidence="4">DSM 26174</strain>
    </source>
</reference>
<dbReference type="GO" id="GO:0004181">
    <property type="term" value="F:metallocarboxypeptidase activity"/>
    <property type="evidence" value="ECO:0007669"/>
    <property type="project" value="InterPro"/>
</dbReference>
<evidence type="ECO:0000256" key="2">
    <source>
        <dbReference type="SAM" id="SignalP"/>
    </source>
</evidence>
<dbReference type="SMART" id="SM00631">
    <property type="entry name" value="Zn_pept"/>
    <property type="match status" value="1"/>
</dbReference>
<proteinExistence type="inferred from homology"/>
<dbReference type="PROSITE" id="PS52035">
    <property type="entry name" value="PEPTIDASE_M14"/>
    <property type="match status" value="1"/>
</dbReference>
<accession>A0AAE4BQK1</accession>
<dbReference type="Proteomes" id="UP001185092">
    <property type="component" value="Unassembled WGS sequence"/>
</dbReference>
<dbReference type="SUPFAM" id="SSF52317">
    <property type="entry name" value="Class I glutamine amidotransferase-like"/>
    <property type="match status" value="1"/>
</dbReference>
<keyword evidence="2" id="KW-0732">Signal</keyword>
<evidence type="ECO:0000259" key="3">
    <source>
        <dbReference type="PROSITE" id="PS52035"/>
    </source>
</evidence>
<dbReference type="RefSeq" id="WP_309937123.1">
    <property type="nucleotide sequence ID" value="NZ_AP025305.1"/>
</dbReference>
<feature type="active site" description="Proton donor/acceptor" evidence="1">
    <location>
        <position position="332"/>
    </location>
</feature>
<organism evidence="4 5">
    <name type="scientific">Aureibacter tunicatorum</name>
    <dbReference type="NCBI Taxonomy" id="866807"/>
    <lineage>
        <taxon>Bacteria</taxon>
        <taxon>Pseudomonadati</taxon>
        <taxon>Bacteroidota</taxon>
        <taxon>Cytophagia</taxon>
        <taxon>Cytophagales</taxon>
        <taxon>Persicobacteraceae</taxon>
        <taxon>Aureibacter</taxon>
    </lineage>
</organism>
<comment type="similarity">
    <text evidence="1">Belongs to the peptidase M14 family.</text>
</comment>
<dbReference type="EMBL" id="JAVDQD010000001">
    <property type="protein sequence ID" value="MDR6237656.1"/>
    <property type="molecule type" value="Genomic_DNA"/>
</dbReference>
<feature type="domain" description="Peptidase M14" evidence="3">
    <location>
        <begin position="39"/>
        <end position="356"/>
    </location>
</feature>
<dbReference type="GO" id="GO:0006508">
    <property type="term" value="P:proteolysis"/>
    <property type="evidence" value="ECO:0007669"/>
    <property type="project" value="InterPro"/>
</dbReference>
<gene>
    <name evidence="4" type="ORF">HNQ88_000632</name>
</gene>
<evidence type="ECO:0000313" key="5">
    <source>
        <dbReference type="Proteomes" id="UP001185092"/>
    </source>
</evidence>
<dbReference type="Gene3D" id="3.40.630.10">
    <property type="entry name" value="Zn peptidases"/>
    <property type="match status" value="1"/>
</dbReference>
<dbReference type="AlphaFoldDB" id="A0AAE4BQK1"/>
<comment type="caution">
    <text evidence="4">The sequence shown here is derived from an EMBL/GenBank/DDBJ whole genome shotgun (WGS) entry which is preliminary data.</text>
</comment>
<dbReference type="SUPFAM" id="SSF53187">
    <property type="entry name" value="Zn-dependent exopeptidases"/>
    <property type="match status" value="1"/>
</dbReference>
<dbReference type="Pfam" id="PF00246">
    <property type="entry name" value="Peptidase_M14"/>
    <property type="match status" value="1"/>
</dbReference>